<accession>A0A843VQ05</accession>
<evidence type="ECO:0000256" key="1">
    <source>
        <dbReference type="SAM" id="MobiDB-lite"/>
    </source>
</evidence>
<reference evidence="2" key="1">
    <citation type="submission" date="2017-07" db="EMBL/GenBank/DDBJ databases">
        <title>Taro Niue Genome Assembly and Annotation.</title>
        <authorList>
            <person name="Atibalentja N."/>
            <person name="Keating K."/>
            <person name="Fields C.J."/>
        </authorList>
    </citation>
    <scope>NUCLEOTIDE SEQUENCE</scope>
    <source>
        <strain evidence="2">Niue_2</strain>
        <tissue evidence="2">Leaf</tissue>
    </source>
</reference>
<gene>
    <name evidence="2" type="ORF">Taro_026899</name>
</gene>
<evidence type="ECO:0000313" key="2">
    <source>
        <dbReference type="EMBL" id="MQL94243.1"/>
    </source>
</evidence>
<protein>
    <submittedName>
        <fullName evidence="2">Uncharacterized protein</fullName>
    </submittedName>
</protein>
<feature type="compositionally biased region" description="Basic and acidic residues" evidence="1">
    <location>
        <begin position="192"/>
        <end position="202"/>
    </location>
</feature>
<feature type="region of interest" description="Disordered" evidence="1">
    <location>
        <begin position="164"/>
        <end position="202"/>
    </location>
</feature>
<name>A0A843VQ05_COLES</name>
<dbReference type="Proteomes" id="UP000652761">
    <property type="component" value="Unassembled WGS sequence"/>
</dbReference>
<comment type="caution">
    <text evidence="2">The sequence shown here is derived from an EMBL/GenBank/DDBJ whole genome shotgun (WGS) entry which is preliminary data.</text>
</comment>
<keyword evidence="3" id="KW-1185">Reference proteome</keyword>
<sequence>MELVRRRGWPVASISAGEISTGSAAEALVLLSSDLRAFVIGTASCSSWKGGGRSRSTFAASSMRRRTVEEGDNIQRDSEHLQSLDPELSLLELLCSGCALSRRAQRCVGVVVLQLCVEPLCSRCFGVVVLRGIQLVIHREAHSSLLSPLPGLCLRQLLTSSSSSLSRRQSGRGGLSAVDAYGCGPPRPTNESPRDRRSSRDA</sequence>
<dbReference type="AlphaFoldDB" id="A0A843VQ05"/>
<organism evidence="2 3">
    <name type="scientific">Colocasia esculenta</name>
    <name type="common">Wild taro</name>
    <name type="synonym">Arum esculentum</name>
    <dbReference type="NCBI Taxonomy" id="4460"/>
    <lineage>
        <taxon>Eukaryota</taxon>
        <taxon>Viridiplantae</taxon>
        <taxon>Streptophyta</taxon>
        <taxon>Embryophyta</taxon>
        <taxon>Tracheophyta</taxon>
        <taxon>Spermatophyta</taxon>
        <taxon>Magnoliopsida</taxon>
        <taxon>Liliopsida</taxon>
        <taxon>Araceae</taxon>
        <taxon>Aroideae</taxon>
        <taxon>Colocasieae</taxon>
        <taxon>Colocasia</taxon>
    </lineage>
</organism>
<evidence type="ECO:0000313" key="3">
    <source>
        <dbReference type="Proteomes" id="UP000652761"/>
    </source>
</evidence>
<proteinExistence type="predicted"/>
<dbReference type="EMBL" id="NMUH01001649">
    <property type="protein sequence ID" value="MQL94243.1"/>
    <property type="molecule type" value="Genomic_DNA"/>
</dbReference>